<evidence type="ECO:0000313" key="2">
    <source>
        <dbReference type="EMBL" id="CZR62276.1"/>
    </source>
</evidence>
<evidence type="ECO:0000256" key="1">
    <source>
        <dbReference type="SAM" id="MobiDB-lite"/>
    </source>
</evidence>
<dbReference type="AlphaFoldDB" id="A0A1L7XBA6"/>
<feature type="compositionally biased region" description="Acidic residues" evidence="1">
    <location>
        <begin position="273"/>
        <end position="282"/>
    </location>
</feature>
<dbReference type="EMBL" id="FJOG01000020">
    <property type="protein sequence ID" value="CZR62276.1"/>
    <property type="molecule type" value="Genomic_DNA"/>
</dbReference>
<feature type="compositionally biased region" description="Polar residues" evidence="1">
    <location>
        <begin position="19"/>
        <end position="31"/>
    </location>
</feature>
<dbReference type="Proteomes" id="UP000184330">
    <property type="component" value="Unassembled WGS sequence"/>
</dbReference>
<name>A0A1L7XBA6_9HELO</name>
<feature type="compositionally biased region" description="Polar residues" evidence="1">
    <location>
        <begin position="40"/>
        <end position="63"/>
    </location>
</feature>
<dbReference type="OrthoDB" id="3438274at2759"/>
<organism evidence="2 3">
    <name type="scientific">Phialocephala subalpina</name>
    <dbReference type="NCBI Taxonomy" id="576137"/>
    <lineage>
        <taxon>Eukaryota</taxon>
        <taxon>Fungi</taxon>
        <taxon>Dikarya</taxon>
        <taxon>Ascomycota</taxon>
        <taxon>Pezizomycotina</taxon>
        <taxon>Leotiomycetes</taxon>
        <taxon>Helotiales</taxon>
        <taxon>Mollisiaceae</taxon>
        <taxon>Phialocephala</taxon>
        <taxon>Phialocephala fortinii species complex</taxon>
    </lineage>
</organism>
<protein>
    <submittedName>
        <fullName evidence="2">Uncharacterized protein</fullName>
    </submittedName>
</protein>
<feature type="compositionally biased region" description="Polar residues" evidence="1">
    <location>
        <begin position="299"/>
        <end position="314"/>
    </location>
</feature>
<feature type="region of interest" description="Disordered" evidence="1">
    <location>
        <begin position="1"/>
        <end position="335"/>
    </location>
</feature>
<gene>
    <name evidence="2" type="ORF">PAC_12173</name>
</gene>
<accession>A0A1L7XBA6</accession>
<feature type="compositionally biased region" description="Basic and acidic residues" evidence="1">
    <location>
        <begin position="177"/>
        <end position="187"/>
    </location>
</feature>
<evidence type="ECO:0000313" key="3">
    <source>
        <dbReference type="Proteomes" id="UP000184330"/>
    </source>
</evidence>
<keyword evidence="3" id="KW-1185">Reference proteome</keyword>
<sequence>MSRSPSPGPEQRYQAPTVDDNSNFRANTVDDNGNDGGVNSFESQSISPGTEGSISPISANQEESPAREPSPPQYTYRTGTYAPPRPAYDPTGMYTRAYEEQINQGRSYSESGKGSTRSHARRFSSPRGPYNNSTYDMPARRRIPSTNQLRRPAQSPYGGVELGYTKKRQDLNMSPKRKYDAEEHLQRPDTFTNDSFHPSHSPDQTNDFSVPERNDFSSYPMQRRPSFHSDGPAASDYGGLERDDGEDDEVGPHDMSPFGRPRDRHSRAHGMMDEDSDEEELFVDGGSESAELNKKSRARMSQFSSNDYQNLPSNRTRTRTRRQSSPRQPFNNIGKNRAASRYSGAAMPWGLNQDPVMVPQSTVSDATLKKRGLTRGQGDMVCKRGYGANDPENIAIINLYDTGGKSFPEIVQILNNERIAKGHKPSLTVCSVTSRYSRNAPLMYQANGMVFIPLSQRSKMPGQNGAPTGTPIFDDRIDNMLLDIVAADEAGKWERVAVALELKSGQHMDAYSAAHRFAML</sequence>
<proteinExistence type="predicted"/>
<feature type="compositionally biased region" description="Polar residues" evidence="1">
    <location>
        <begin position="101"/>
        <end position="115"/>
    </location>
</feature>
<feature type="compositionally biased region" description="Polar residues" evidence="1">
    <location>
        <begin position="189"/>
        <end position="208"/>
    </location>
</feature>
<reference evidence="2 3" key="1">
    <citation type="submission" date="2016-03" db="EMBL/GenBank/DDBJ databases">
        <authorList>
            <person name="Ploux O."/>
        </authorList>
    </citation>
    <scope>NUCLEOTIDE SEQUENCE [LARGE SCALE GENOMIC DNA]</scope>
    <source>
        <strain evidence="2 3">UAMH 11012</strain>
    </source>
</reference>